<proteinExistence type="predicted"/>
<feature type="region of interest" description="Disordered" evidence="1">
    <location>
        <begin position="1"/>
        <end position="133"/>
    </location>
</feature>
<protein>
    <submittedName>
        <fullName evidence="2">Uncharacterized protein</fullName>
    </submittedName>
</protein>
<keyword evidence="3" id="KW-1185">Reference proteome</keyword>
<dbReference type="EMBL" id="JAFBMS010000175">
    <property type="protein sequence ID" value="KAG9333816.1"/>
    <property type="molecule type" value="Genomic_DNA"/>
</dbReference>
<evidence type="ECO:0000313" key="2">
    <source>
        <dbReference type="EMBL" id="KAG9333816.1"/>
    </source>
</evidence>
<evidence type="ECO:0000313" key="3">
    <source>
        <dbReference type="Proteomes" id="UP000824540"/>
    </source>
</evidence>
<accession>A0A8T2N1Q5</accession>
<feature type="compositionally biased region" description="Low complexity" evidence="1">
    <location>
        <begin position="54"/>
        <end position="67"/>
    </location>
</feature>
<feature type="compositionally biased region" description="Basic and acidic residues" evidence="1">
    <location>
        <begin position="118"/>
        <end position="133"/>
    </location>
</feature>
<sequence length="288" mass="30530">MSGGVNVKTAPRHQAGSGIPVPRSMIPSPKTEPKQPSSGLPRPASQIPLGTKVSYSSSTSSSSSSSSRDLLRDTALRNQLLQQRTGLPLSQAQSKAPSRATGGRLNGTRSAFSSPQVPRREEPRSKDTLDVHKGELSLESLRELRRNGNKNCLLGLGGSRARLDNTDAPAQTGKGPSREEPATSPGQPREGCFPPRRLSNENLLSGLKAGSAPKKRGRLERGPSGSMSDEEMGTPEDLSPSTPSQPQAQPQPQAPPPAPPTDAQSVKLPKGKQLPHVNMAAVAPFRYR</sequence>
<evidence type="ECO:0000256" key="1">
    <source>
        <dbReference type="SAM" id="MobiDB-lite"/>
    </source>
</evidence>
<comment type="caution">
    <text evidence="2">The sequence shown here is derived from an EMBL/GenBank/DDBJ whole genome shotgun (WGS) entry which is preliminary data.</text>
</comment>
<reference evidence="2" key="1">
    <citation type="thesis" date="2021" institute="BYU ScholarsArchive" country="Provo, UT, USA">
        <title>Applications of and Algorithms for Genome Assembly and Genomic Analyses with an Emphasis on Marine Teleosts.</title>
        <authorList>
            <person name="Pickett B.D."/>
        </authorList>
    </citation>
    <scope>NUCLEOTIDE SEQUENCE</scope>
    <source>
        <strain evidence="2">HI-2016</strain>
    </source>
</reference>
<feature type="region of interest" description="Disordered" evidence="1">
    <location>
        <begin position="149"/>
        <end position="288"/>
    </location>
</feature>
<feature type="compositionally biased region" description="Polar residues" evidence="1">
    <location>
        <begin position="76"/>
        <end position="96"/>
    </location>
</feature>
<dbReference type="AlphaFoldDB" id="A0A8T2N1Q5"/>
<dbReference type="Proteomes" id="UP000824540">
    <property type="component" value="Unassembled WGS sequence"/>
</dbReference>
<gene>
    <name evidence="2" type="ORF">JZ751_010095</name>
</gene>
<dbReference type="OrthoDB" id="2161974at2759"/>
<feature type="compositionally biased region" description="Polar residues" evidence="1">
    <location>
        <begin position="107"/>
        <end position="116"/>
    </location>
</feature>
<feature type="compositionally biased region" description="Low complexity" evidence="1">
    <location>
        <begin position="239"/>
        <end position="251"/>
    </location>
</feature>
<organism evidence="2 3">
    <name type="scientific">Albula glossodonta</name>
    <name type="common">roundjaw bonefish</name>
    <dbReference type="NCBI Taxonomy" id="121402"/>
    <lineage>
        <taxon>Eukaryota</taxon>
        <taxon>Metazoa</taxon>
        <taxon>Chordata</taxon>
        <taxon>Craniata</taxon>
        <taxon>Vertebrata</taxon>
        <taxon>Euteleostomi</taxon>
        <taxon>Actinopterygii</taxon>
        <taxon>Neopterygii</taxon>
        <taxon>Teleostei</taxon>
        <taxon>Albuliformes</taxon>
        <taxon>Albulidae</taxon>
        <taxon>Albula</taxon>
    </lineage>
</organism>
<name>A0A8T2N1Q5_9TELE</name>